<proteinExistence type="predicted"/>
<dbReference type="Proteomes" id="UP000011885">
    <property type="component" value="Unassembled WGS sequence"/>
</dbReference>
<evidence type="ECO:0000313" key="1">
    <source>
        <dbReference type="EMBL" id="EMI55211.1"/>
    </source>
</evidence>
<keyword evidence="2" id="KW-1185">Reference proteome</keyword>
<accession>M5UBJ7</accession>
<dbReference type="PATRIC" id="fig|1263870.3.peg.3560"/>
<reference evidence="1 2" key="1">
    <citation type="journal article" date="2013" name="Mar. Genomics">
        <title>Expression of sulfatases in Rhodopirellula baltica and the diversity of sulfatases in the genus Rhodopirellula.</title>
        <authorList>
            <person name="Wegner C.E."/>
            <person name="Richter-Heitmann T."/>
            <person name="Klindworth A."/>
            <person name="Klockow C."/>
            <person name="Richter M."/>
            <person name="Achstetter T."/>
            <person name="Glockner F.O."/>
            <person name="Harder J."/>
        </authorList>
    </citation>
    <scope>NUCLEOTIDE SEQUENCE [LARGE SCALE GENOMIC DNA]</scope>
    <source>
        <strain evidence="1 2">SM41</strain>
    </source>
</reference>
<gene>
    <name evidence="1" type="ORF">RSSM_03348</name>
</gene>
<sequence length="114" mass="12900">MPVPPDLSQLSDDDVREWGKRAITARYWIDDDSMSPNEICENLKWYHNIMDQVIARLGANDSALHEYSAKLAAVDWVEPDDVITEAIYEHGVPWLLSFVRKVVDVASDSPTSTP</sequence>
<dbReference type="AlphaFoldDB" id="M5UBJ7"/>
<evidence type="ECO:0000313" key="2">
    <source>
        <dbReference type="Proteomes" id="UP000011885"/>
    </source>
</evidence>
<dbReference type="EMBL" id="ANOH01000224">
    <property type="protein sequence ID" value="EMI55211.1"/>
    <property type="molecule type" value="Genomic_DNA"/>
</dbReference>
<protein>
    <submittedName>
        <fullName evidence="1">Uncharacterized protein</fullName>
    </submittedName>
</protein>
<organism evidence="1 2">
    <name type="scientific">Rhodopirellula sallentina SM41</name>
    <dbReference type="NCBI Taxonomy" id="1263870"/>
    <lineage>
        <taxon>Bacteria</taxon>
        <taxon>Pseudomonadati</taxon>
        <taxon>Planctomycetota</taxon>
        <taxon>Planctomycetia</taxon>
        <taxon>Pirellulales</taxon>
        <taxon>Pirellulaceae</taxon>
        <taxon>Rhodopirellula</taxon>
    </lineage>
</organism>
<comment type="caution">
    <text evidence="1">The sequence shown here is derived from an EMBL/GenBank/DDBJ whole genome shotgun (WGS) entry which is preliminary data.</text>
</comment>
<name>M5UBJ7_9BACT</name>